<dbReference type="RefSeq" id="XP_002683382.1">
    <property type="nucleotide sequence ID" value="XM_002683336.1"/>
</dbReference>
<reference evidence="7 8" key="1">
    <citation type="journal article" date="2010" name="Cell">
        <title>The genome of Naegleria gruberi illuminates early eukaryotic versatility.</title>
        <authorList>
            <person name="Fritz-Laylin L.K."/>
            <person name="Prochnik S.E."/>
            <person name="Ginger M.L."/>
            <person name="Dacks J.B."/>
            <person name="Carpenter M.L."/>
            <person name="Field M.C."/>
            <person name="Kuo A."/>
            <person name="Paredez A."/>
            <person name="Chapman J."/>
            <person name="Pham J."/>
            <person name="Shu S."/>
            <person name="Neupane R."/>
            <person name="Cipriano M."/>
            <person name="Mancuso J."/>
            <person name="Tu H."/>
            <person name="Salamov A."/>
            <person name="Lindquist E."/>
            <person name="Shapiro H."/>
            <person name="Lucas S."/>
            <person name="Grigoriev I.V."/>
            <person name="Cande W.Z."/>
            <person name="Fulton C."/>
            <person name="Rokhsar D.S."/>
            <person name="Dawson S.C."/>
        </authorList>
    </citation>
    <scope>NUCLEOTIDE SEQUENCE [LARGE SCALE GENOMIC DNA]</scope>
    <source>
        <strain evidence="7 8">NEG-M</strain>
    </source>
</reference>
<feature type="compositionally biased region" description="Low complexity" evidence="5">
    <location>
        <begin position="1"/>
        <end position="13"/>
    </location>
</feature>
<proteinExistence type="inferred from homology"/>
<keyword evidence="8" id="KW-1185">Reference proteome</keyword>
<dbReference type="Proteomes" id="UP000006671">
    <property type="component" value="Unassembled WGS sequence"/>
</dbReference>
<dbReference type="SMART" id="SM01117">
    <property type="entry name" value="Cyt-b5"/>
    <property type="match status" value="1"/>
</dbReference>
<dbReference type="VEuPathDB" id="AmoebaDB:NAEGRDRAFT_61136"/>
<dbReference type="SUPFAM" id="SSF55856">
    <property type="entry name" value="Cytochrome b5-like heme/steroid binding domain"/>
    <property type="match status" value="1"/>
</dbReference>
<dbReference type="GeneID" id="8863582"/>
<dbReference type="PANTHER" id="PTHR46237">
    <property type="entry name" value="CYTOCHROME B5 REDUCTASE 4 FAMILY MEMBER"/>
    <property type="match status" value="1"/>
</dbReference>
<evidence type="ECO:0000256" key="2">
    <source>
        <dbReference type="ARBA" id="ARBA00022723"/>
    </source>
</evidence>
<evidence type="ECO:0000313" key="7">
    <source>
        <dbReference type="EMBL" id="EFC50638.1"/>
    </source>
</evidence>
<evidence type="ECO:0000313" key="8">
    <source>
        <dbReference type="Proteomes" id="UP000006671"/>
    </source>
</evidence>
<evidence type="ECO:0000256" key="4">
    <source>
        <dbReference type="RuleBase" id="RU362121"/>
    </source>
</evidence>
<gene>
    <name evidence="7" type="ORF">NAEGRDRAFT_61136</name>
</gene>
<dbReference type="FunCoup" id="D2UXI5">
    <property type="interactions" value="30"/>
</dbReference>
<dbReference type="InParanoid" id="D2UXI5"/>
<dbReference type="InterPro" id="IPR051872">
    <property type="entry name" value="Cytochrome_b5/Flavoprotein_Rdt"/>
</dbReference>
<dbReference type="Pfam" id="PF00173">
    <property type="entry name" value="Cyt-b5"/>
    <property type="match status" value="1"/>
</dbReference>
<dbReference type="InterPro" id="IPR018506">
    <property type="entry name" value="Cyt_B5_heme-BS"/>
</dbReference>
<dbReference type="InterPro" id="IPR036400">
    <property type="entry name" value="Cyt_B5-like_heme/steroid_sf"/>
</dbReference>
<sequence length="117" mass="13350">MSSSEPHSLPSTSNTTRTRQKVPLPSGFGLMHWSRQAMKMPTTTQNKTKQITNSEIVKHNTRSDAWVILRGYVYDITDFLLHHPGGVDILDEILGKDCTKLFDEYHAFVNSDFILEK</sequence>
<keyword evidence="1 4" id="KW-0349">Heme</keyword>
<dbReference type="GO" id="GO:0004128">
    <property type="term" value="F:cytochrome-b5 reductase activity, acting on NAD(P)H"/>
    <property type="evidence" value="ECO:0007669"/>
    <property type="project" value="TreeGrafter"/>
</dbReference>
<dbReference type="STRING" id="5762.D2UXI5"/>
<dbReference type="KEGG" id="ngr:NAEGRDRAFT_61136"/>
<dbReference type="EMBL" id="GG738845">
    <property type="protein sequence ID" value="EFC50638.1"/>
    <property type="molecule type" value="Genomic_DNA"/>
</dbReference>
<name>D2UXI5_NAEGR</name>
<accession>D2UXI5</accession>
<dbReference type="Gene3D" id="3.10.120.10">
    <property type="entry name" value="Cytochrome b5-like heme/steroid binding domain"/>
    <property type="match status" value="1"/>
</dbReference>
<dbReference type="GO" id="GO:0046872">
    <property type="term" value="F:metal ion binding"/>
    <property type="evidence" value="ECO:0007669"/>
    <property type="project" value="UniProtKB-UniRule"/>
</dbReference>
<feature type="region of interest" description="Disordered" evidence="5">
    <location>
        <begin position="1"/>
        <end position="25"/>
    </location>
</feature>
<dbReference type="PROSITE" id="PS00191">
    <property type="entry name" value="CYTOCHROME_B5_1"/>
    <property type="match status" value="1"/>
</dbReference>
<protein>
    <submittedName>
        <fullName evidence="7">Predicted protein</fullName>
    </submittedName>
</protein>
<keyword evidence="2 4" id="KW-0479">Metal-binding</keyword>
<dbReference type="OMA" id="GHSQLDW"/>
<dbReference type="eggNOG" id="KOG0536">
    <property type="taxonomic scope" value="Eukaryota"/>
</dbReference>
<dbReference type="AlphaFoldDB" id="D2UXI5"/>
<dbReference type="GO" id="GO:0005737">
    <property type="term" value="C:cytoplasm"/>
    <property type="evidence" value="ECO:0007669"/>
    <property type="project" value="TreeGrafter"/>
</dbReference>
<dbReference type="PROSITE" id="PS50255">
    <property type="entry name" value="CYTOCHROME_B5_2"/>
    <property type="match status" value="1"/>
</dbReference>
<dbReference type="GO" id="GO:0020037">
    <property type="term" value="F:heme binding"/>
    <property type="evidence" value="ECO:0007669"/>
    <property type="project" value="UniProtKB-UniRule"/>
</dbReference>
<evidence type="ECO:0000256" key="1">
    <source>
        <dbReference type="ARBA" id="ARBA00022617"/>
    </source>
</evidence>
<evidence type="ECO:0000256" key="3">
    <source>
        <dbReference type="ARBA" id="ARBA00023004"/>
    </source>
</evidence>
<keyword evidence="3 4" id="KW-0408">Iron</keyword>
<dbReference type="InterPro" id="IPR001199">
    <property type="entry name" value="Cyt_B5-like_heme/steroid-bd"/>
</dbReference>
<comment type="similarity">
    <text evidence="4">Belongs to the cytochrome b5 family.</text>
</comment>
<evidence type="ECO:0000256" key="5">
    <source>
        <dbReference type="SAM" id="MobiDB-lite"/>
    </source>
</evidence>
<dbReference type="OrthoDB" id="432299at2759"/>
<evidence type="ECO:0000259" key="6">
    <source>
        <dbReference type="PROSITE" id="PS50255"/>
    </source>
</evidence>
<feature type="domain" description="Cytochrome b5 heme-binding" evidence="6">
    <location>
        <begin position="48"/>
        <end position="117"/>
    </location>
</feature>
<organism evidence="8">
    <name type="scientific">Naegleria gruberi</name>
    <name type="common">Amoeba</name>
    <dbReference type="NCBI Taxonomy" id="5762"/>
    <lineage>
        <taxon>Eukaryota</taxon>
        <taxon>Discoba</taxon>
        <taxon>Heterolobosea</taxon>
        <taxon>Tetramitia</taxon>
        <taxon>Eutetramitia</taxon>
        <taxon>Vahlkampfiidae</taxon>
        <taxon>Naegleria</taxon>
    </lineage>
</organism>
<dbReference type="PANTHER" id="PTHR46237:SF1">
    <property type="entry name" value="CYTOCHROME B5 REDUCTASE 4"/>
    <property type="match status" value="1"/>
</dbReference>